<accession>A0A2A9CRP2</accession>
<dbReference type="Gene3D" id="3.90.960.10">
    <property type="entry name" value="YbaK/aminoacyl-tRNA synthetase-associated domain"/>
    <property type="match status" value="1"/>
</dbReference>
<evidence type="ECO:0000256" key="1">
    <source>
        <dbReference type="ARBA" id="ARBA00009798"/>
    </source>
</evidence>
<dbReference type="GO" id="GO:0006412">
    <property type="term" value="P:translation"/>
    <property type="evidence" value="ECO:0007669"/>
    <property type="project" value="UniProtKB-KW"/>
</dbReference>
<sequence length="160" mass="16770">MPAATPALEVLVQAGIAHVVHPYEHDPDVINYGAEAAAALGMDPERLFKTLVIDLGATRPELAVAVVPVATQLDLKHFAQVMGAKRAAMADKALVTRSTGYLLGGVSPLGQKTPLPTVIDETAQLWDTILVSAGRRGLQVELAPDDLAAACAARFADIAR</sequence>
<dbReference type="OrthoDB" id="9809296at2"/>
<evidence type="ECO:0000256" key="2">
    <source>
        <dbReference type="ARBA" id="ARBA00022917"/>
    </source>
</evidence>
<dbReference type="NCBIfam" id="TIGR00011">
    <property type="entry name" value="YbaK_EbsC"/>
    <property type="match status" value="1"/>
</dbReference>
<dbReference type="InterPro" id="IPR004369">
    <property type="entry name" value="Prolyl-tRNA_editing_YbaK/EbsC"/>
</dbReference>
<evidence type="ECO:0000259" key="5">
    <source>
        <dbReference type="Pfam" id="PF04073"/>
    </source>
</evidence>
<dbReference type="PIRSF" id="PIRSF006181">
    <property type="entry name" value="EbsC_YbaK"/>
    <property type="match status" value="1"/>
</dbReference>
<comment type="similarity">
    <text evidence="1 4">Belongs to the prolyl-tRNA editing family. YbaK/EbsC subfamily.</text>
</comment>
<dbReference type="Proteomes" id="UP000226079">
    <property type="component" value="Unassembled WGS sequence"/>
</dbReference>
<protein>
    <recommendedName>
        <fullName evidence="4">Cys-tRNA(Pro)/Cys-tRNA(Cys) deacylase</fullName>
        <ecNumber evidence="4">4.2.-.-</ecNumber>
    </recommendedName>
</protein>
<gene>
    <name evidence="6" type="ORF">ATK74_1308</name>
</gene>
<dbReference type="GO" id="GO:0016829">
    <property type="term" value="F:lyase activity"/>
    <property type="evidence" value="ECO:0007669"/>
    <property type="project" value="UniProtKB-KW"/>
</dbReference>
<dbReference type="PANTHER" id="PTHR30411">
    <property type="entry name" value="CYTOPLASMIC PROTEIN"/>
    <property type="match status" value="1"/>
</dbReference>
<evidence type="ECO:0000313" key="6">
    <source>
        <dbReference type="EMBL" id="PFG16755.1"/>
    </source>
</evidence>
<organism evidence="6 7">
    <name type="scientific">Propionicimonas paludicola</name>
    <dbReference type="NCBI Taxonomy" id="185243"/>
    <lineage>
        <taxon>Bacteria</taxon>
        <taxon>Bacillati</taxon>
        <taxon>Actinomycetota</taxon>
        <taxon>Actinomycetes</taxon>
        <taxon>Propionibacteriales</taxon>
        <taxon>Nocardioidaceae</taxon>
        <taxon>Propionicimonas</taxon>
    </lineage>
</organism>
<comment type="caution">
    <text evidence="6">The sequence shown here is derived from an EMBL/GenBank/DDBJ whole genome shotgun (WGS) entry which is preliminary data.</text>
</comment>
<reference evidence="6 7" key="1">
    <citation type="submission" date="2017-10" db="EMBL/GenBank/DDBJ databases">
        <title>Sequencing the genomes of 1000 actinobacteria strains.</title>
        <authorList>
            <person name="Klenk H.-P."/>
        </authorList>
    </citation>
    <scope>NUCLEOTIDE SEQUENCE [LARGE SCALE GENOMIC DNA]</scope>
    <source>
        <strain evidence="6 7">DSM 15597</strain>
    </source>
</reference>
<dbReference type="GO" id="GO:0002161">
    <property type="term" value="F:aminoacyl-tRNA deacylase activity"/>
    <property type="evidence" value="ECO:0007669"/>
    <property type="project" value="InterPro"/>
</dbReference>
<dbReference type="AlphaFoldDB" id="A0A2A9CRP2"/>
<dbReference type="RefSeq" id="WP_098460265.1">
    <property type="nucleotide sequence ID" value="NZ_PDJC01000001.1"/>
</dbReference>
<dbReference type="PANTHER" id="PTHR30411:SF0">
    <property type="entry name" value="CYS-TRNA(PRO)_CYS-TRNA(CYS) DEACYLASE YBAK"/>
    <property type="match status" value="1"/>
</dbReference>
<dbReference type="InterPro" id="IPR036754">
    <property type="entry name" value="YbaK/aa-tRNA-synt-asso_dom_sf"/>
</dbReference>
<keyword evidence="3 4" id="KW-0456">Lyase</keyword>
<feature type="domain" description="YbaK/aminoacyl-tRNA synthetase-associated" evidence="5">
    <location>
        <begin position="34"/>
        <end position="148"/>
    </location>
</feature>
<dbReference type="Pfam" id="PF04073">
    <property type="entry name" value="tRNA_edit"/>
    <property type="match status" value="1"/>
</dbReference>
<dbReference type="EMBL" id="PDJC01000001">
    <property type="protein sequence ID" value="PFG16755.1"/>
    <property type="molecule type" value="Genomic_DNA"/>
</dbReference>
<keyword evidence="2 4" id="KW-0648">Protein biosynthesis</keyword>
<name>A0A2A9CRP2_9ACTN</name>
<dbReference type="SUPFAM" id="SSF55826">
    <property type="entry name" value="YbaK/ProRS associated domain"/>
    <property type="match status" value="1"/>
</dbReference>
<evidence type="ECO:0000313" key="7">
    <source>
        <dbReference type="Proteomes" id="UP000226079"/>
    </source>
</evidence>
<evidence type="ECO:0000256" key="4">
    <source>
        <dbReference type="PIRNR" id="PIRNR006181"/>
    </source>
</evidence>
<evidence type="ECO:0000256" key="3">
    <source>
        <dbReference type="ARBA" id="ARBA00023239"/>
    </source>
</evidence>
<proteinExistence type="inferred from homology"/>
<dbReference type="EC" id="4.2.-.-" evidence="4"/>
<dbReference type="InterPro" id="IPR007214">
    <property type="entry name" value="YbaK/aa-tRNA-synth-assoc-dom"/>
</dbReference>
<dbReference type="CDD" id="cd00002">
    <property type="entry name" value="YbaK_deacylase"/>
    <property type="match status" value="1"/>
</dbReference>
<keyword evidence="7" id="KW-1185">Reference proteome</keyword>